<proteinExistence type="predicted"/>
<reference evidence="4 5" key="1">
    <citation type="submission" date="2016-04" db="EMBL/GenBank/DDBJ databases">
        <title>A degradative enzymes factory behind the ericoid mycorrhizal symbiosis.</title>
        <authorList>
            <consortium name="DOE Joint Genome Institute"/>
            <person name="Martino E."/>
            <person name="Morin E."/>
            <person name="Grelet G."/>
            <person name="Kuo A."/>
            <person name="Kohler A."/>
            <person name="Daghino S."/>
            <person name="Barry K."/>
            <person name="Choi C."/>
            <person name="Cichocki N."/>
            <person name="Clum A."/>
            <person name="Copeland A."/>
            <person name="Hainaut M."/>
            <person name="Haridas S."/>
            <person name="Labutti K."/>
            <person name="Lindquist E."/>
            <person name="Lipzen A."/>
            <person name="Khouja H.-R."/>
            <person name="Murat C."/>
            <person name="Ohm R."/>
            <person name="Olson A."/>
            <person name="Spatafora J."/>
            <person name="Veneault-Fourrey C."/>
            <person name="Henrissat B."/>
            <person name="Grigoriev I."/>
            <person name="Martin F."/>
            <person name="Perotto S."/>
        </authorList>
    </citation>
    <scope>NUCLEOTIDE SEQUENCE [LARGE SCALE GENOMIC DNA]</scope>
    <source>
        <strain evidence="4 5">F</strain>
    </source>
</reference>
<organism evidence="4 5">
    <name type="scientific">Hyaloscypha variabilis (strain UAMH 11265 / GT02V1 / F)</name>
    <name type="common">Meliniomyces variabilis</name>
    <dbReference type="NCBI Taxonomy" id="1149755"/>
    <lineage>
        <taxon>Eukaryota</taxon>
        <taxon>Fungi</taxon>
        <taxon>Dikarya</taxon>
        <taxon>Ascomycota</taxon>
        <taxon>Pezizomycotina</taxon>
        <taxon>Leotiomycetes</taxon>
        <taxon>Helotiales</taxon>
        <taxon>Hyaloscyphaceae</taxon>
        <taxon>Hyaloscypha</taxon>
        <taxon>Hyaloscypha variabilis</taxon>
    </lineage>
</organism>
<keyword evidence="2" id="KW-1133">Transmembrane helix</keyword>
<feature type="chain" id="PRO_5014440796" description="LPXTG-domain-containing protein" evidence="3">
    <location>
        <begin position="22"/>
        <end position="634"/>
    </location>
</feature>
<feature type="compositionally biased region" description="Polar residues" evidence="1">
    <location>
        <begin position="422"/>
        <end position="447"/>
    </location>
</feature>
<evidence type="ECO:0000256" key="3">
    <source>
        <dbReference type="SAM" id="SignalP"/>
    </source>
</evidence>
<dbReference type="AlphaFoldDB" id="A0A2J6RYP1"/>
<keyword evidence="2" id="KW-0472">Membrane</keyword>
<protein>
    <recommendedName>
        <fullName evidence="6">LPXTG-domain-containing protein</fullName>
    </recommendedName>
</protein>
<name>A0A2J6RYP1_HYAVF</name>
<feature type="compositionally biased region" description="Low complexity" evidence="1">
    <location>
        <begin position="488"/>
        <end position="500"/>
    </location>
</feature>
<evidence type="ECO:0008006" key="6">
    <source>
        <dbReference type="Google" id="ProtNLM"/>
    </source>
</evidence>
<feature type="transmembrane region" description="Helical" evidence="2">
    <location>
        <begin position="235"/>
        <end position="259"/>
    </location>
</feature>
<feature type="region of interest" description="Disordered" evidence="1">
    <location>
        <begin position="598"/>
        <end position="634"/>
    </location>
</feature>
<keyword evidence="2" id="KW-0812">Transmembrane</keyword>
<evidence type="ECO:0000313" key="5">
    <source>
        <dbReference type="Proteomes" id="UP000235786"/>
    </source>
</evidence>
<feature type="compositionally biased region" description="Basic residues" evidence="1">
    <location>
        <begin position="464"/>
        <end position="473"/>
    </location>
</feature>
<dbReference type="OrthoDB" id="5426678at2759"/>
<evidence type="ECO:0000256" key="2">
    <source>
        <dbReference type="SAM" id="Phobius"/>
    </source>
</evidence>
<feature type="compositionally biased region" description="Pro residues" evidence="1">
    <location>
        <begin position="403"/>
        <end position="413"/>
    </location>
</feature>
<accession>A0A2J6RYP1</accession>
<dbReference type="EMBL" id="KZ613942">
    <property type="protein sequence ID" value="PMD43628.1"/>
    <property type="molecule type" value="Genomic_DNA"/>
</dbReference>
<feature type="region of interest" description="Disordered" evidence="1">
    <location>
        <begin position="277"/>
        <end position="297"/>
    </location>
</feature>
<feature type="compositionally biased region" description="Basic and acidic residues" evidence="1">
    <location>
        <begin position="501"/>
        <end position="517"/>
    </location>
</feature>
<dbReference type="Proteomes" id="UP000235786">
    <property type="component" value="Unassembled WGS sequence"/>
</dbReference>
<sequence length="634" mass="68864">MASLLMTFLLAAFLLIEQSSSLQVSSASPCTSLCLDAGQTTTNSSASNTFGTDITCQDADYAKTQTGQKFIACVTCLQTSTASDENGSDQEWFLYNLRFALDSCLFGFESPVDFVPNPCSTSQYCQPLQLAIGDGNHILSNETEYSYCSADDNAILGASLNDCRDCLSDTEDEKYLRNFLTALQAGCVQQPGTGTLIGLEGNVFSDIPVNITFPGYNQAPATASKASHTGGLSQAAIIGMAVGLGVLLLSTIAILIVCCRRRRTLNQLRKLKLASSPSDSRFGAAKTSAPTSGGYVSSFAQTPKPHFDTSESMAKELTVLDSVRTVQEKYHASPVDSKRSHTWMDGAHARLAGQVPNHSEATPALHQAHNPPAWSPISPPDSTTTSSFYKRKEESGFPSYKHIPPPLILAPKPPSHKKKLSGPTQPQVSQMQTIHSPLVLDTSSPETVSRPEFHTQMRSEIRNRSHSRPRNGSRTRYESDSRAESRAQSRAGSRASSRAGSRAERRTTSCEASRTRILDNSSSRGMEESSRVSPPTMHSQKMTMPDEMPSRSGSRADSYKRYTARPGISNTNASNDDPLIKPSRLDLEAIERDKISEALASITKDSFKKKKVKSKPEDATPISAESEEQWPGTY</sequence>
<evidence type="ECO:0000313" key="4">
    <source>
        <dbReference type="EMBL" id="PMD43628.1"/>
    </source>
</evidence>
<keyword evidence="3" id="KW-0732">Signal</keyword>
<gene>
    <name evidence="4" type="ORF">L207DRAFT_580463</name>
</gene>
<keyword evidence="5" id="KW-1185">Reference proteome</keyword>
<feature type="compositionally biased region" description="Basic and acidic residues" evidence="1">
    <location>
        <begin position="475"/>
        <end position="487"/>
    </location>
</feature>
<feature type="compositionally biased region" description="Polar residues" evidence="1">
    <location>
        <begin position="288"/>
        <end position="297"/>
    </location>
</feature>
<feature type="region of interest" description="Disordered" evidence="1">
    <location>
        <begin position="359"/>
        <end position="558"/>
    </location>
</feature>
<feature type="compositionally biased region" description="Basic and acidic residues" evidence="1">
    <location>
        <begin position="449"/>
        <end position="463"/>
    </location>
</feature>
<feature type="signal peptide" evidence="3">
    <location>
        <begin position="1"/>
        <end position="21"/>
    </location>
</feature>
<feature type="compositionally biased region" description="Polar residues" evidence="1">
    <location>
        <begin position="531"/>
        <end position="542"/>
    </location>
</feature>
<evidence type="ECO:0000256" key="1">
    <source>
        <dbReference type="SAM" id="MobiDB-lite"/>
    </source>
</evidence>